<dbReference type="Pfam" id="PF04408">
    <property type="entry name" value="WHD_HA2"/>
    <property type="match status" value="1"/>
</dbReference>
<evidence type="ECO:0000259" key="10">
    <source>
        <dbReference type="PROSITE" id="PS51194"/>
    </source>
</evidence>
<evidence type="ECO:0000256" key="8">
    <source>
        <dbReference type="SAM" id="MobiDB-lite"/>
    </source>
</evidence>
<dbReference type="EMBL" id="DF237026">
    <property type="protein sequence ID" value="GAQ81335.1"/>
    <property type="molecule type" value="Genomic_DNA"/>
</dbReference>
<feature type="region of interest" description="Disordered" evidence="8">
    <location>
        <begin position="658"/>
        <end position="716"/>
    </location>
</feature>
<keyword evidence="12" id="KW-1185">Reference proteome</keyword>
<dbReference type="InterPro" id="IPR014001">
    <property type="entry name" value="Helicase_ATP-bd"/>
</dbReference>
<evidence type="ECO:0000313" key="12">
    <source>
        <dbReference type="Proteomes" id="UP000054558"/>
    </source>
</evidence>
<dbReference type="SMART" id="SM00490">
    <property type="entry name" value="HELICc"/>
    <property type="match status" value="1"/>
</dbReference>
<dbReference type="FunFam" id="3.40.50.300:FF:000145">
    <property type="entry name" value="probable ATP-dependent RNA helicase DHX40"/>
    <property type="match status" value="1"/>
</dbReference>
<feature type="region of interest" description="Disordered" evidence="8">
    <location>
        <begin position="532"/>
        <end position="562"/>
    </location>
</feature>
<dbReference type="PANTHER" id="PTHR18934">
    <property type="entry name" value="ATP-DEPENDENT RNA HELICASE"/>
    <property type="match status" value="1"/>
</dbReference>
<reference evidence="11 12" key="1">
    <citation type="journal article" date="2014" name="Nat. Commun.">
        <title>Klebsormidium flaccidum genome reveals primary factors for plant terrestrial adaptation.</title>
        <authorList>
            <person name="Hori K."/>
            <person name="Maruyama F."/>
            <person name="Fujisawa T."/>
            <person name="Togashi T."/>
            <person name="Yamamoto N."/>
            <person name="Seo M."/>
            <person name="Sato S."/>
            <person name="Yamada T."/>
            <person name="Mori H."/>
            <person name="Tajima N."/>
            <person name="Moriyama T."/>
            <person name="Ikeuchi M."/>
            <person name="Watanabe M."/>
            <person name="Wada H."/>
            <person name="Kobayashi K."/>
            <person name="Saito M."/>
            <person name="Masuda T."/>
            <person name="Sasaki-Sekimoto Y."/>
            <person name="Mashiguchi K."/>
            <person name="Awai K."/>
            <person name="Shimojima M."/>
            <person name="Masuda S."/>
            <person name="Iwai M."/>
            <person name="Nobusawa T."/>
            <person name="Narise T."/>
            <person name="Kondo S."/>
            <person name="Saito H."/>
            <person name="Sato R."/>
            <person name="Murakawa M."/>
            <person name="Ihara Y."/>
            <person name="Oshima-Yamada Y."/>
            <person name="Ohtaka K."/>
            <person name="Satoh M."/>
            <person name="Sonobe K."/>
            <person name="Ishii M."/>
            <person name="Ohtani R."/>
            <person name="Kanamori-Sato M."/>
            <person name="Honoki R."/>
            <person name="Miyazaki D."/>
            <person name="Mochizuki H."/>
            <person name="Umetsu J."/>
            <person name="Higashi K."/>
            <person name="Shibata D."/>
            <person name="Kamiya Y."/>
            <person name="Sato N."/>
            <person name="Nakamura Y."/>
            <person name="Tabata S."/>
            <person name="Ida S."/>
            <person name="Kurokawa K."/>
            <person name="Ohta H."/>
        </authorList>
    </citation>
    <scope>NUCLEOTIDE SEQUENCE [LARGE SCALE GENOMIC DNA]</scope>
    <source>
        <strain evidence="11 12">NIES-2285</strain>
    </source>
</reference>
<protein>
    <recommendedName>
        <fullName evidence="1">RNA helicase</fullName>
        <ecNumber evidence="1">3.6.4.13</ecNumber>
    </recommendedName>
</protein>
<dbReference type="InterPro" id="IPR027417">
    <property type="entry name" value="P-loop_NTPase"/>
</dbReference>
<organism evidence="11 12">
    <name type="scientific">Klebsormidium nitens</name>
    <name type="common">Green alga</name>
    <name type="synonym">Ulothrix nitens</name>
    <dbReference type="NCBI Taxonomy" id="105231"/>
    <lineage>
        <taxon>Eukaryota</taxon>
        <taxon>Viridiplantae</taxon>
        <taxon>Streptophyta</taxon>
        <taxon>Klebsormidiophyceae</taxon>
        <taxon>Klebsormidiales</taxon>
        <taxon>Klebsormidiaceae</taxon>
        <taxon>Klebsormidium</taxon>
    </lineage>
</organism>
<accession>A0A1Y1HRS4</accession>
<evidence type="ECO:0000256" key="5">
    <source>
        <dbReference type="ARBA" id="ARBA00022806"/>
    </source>
</evidence>
<evidence type="ECO:0000313" key="11">
    <source>
        <dbReference type="EMBL" id="GAQ81335.1"/>
    </source>
</evidence>
<keyword evidence="2" id="KW-0507">mRNA processing</keyword>
<sequence>MEEASAPVLPIHAFEEEICHSVSKNSAIVLIGETGSGKTTQVSQFLHKAGFTKDGMIGVTQPRRVAAVSVARRVASEMGVQVGAEVGYSVRFEDRTSRQTRIKYLTDGILLRECLADPSLSQYSVIILDEAHERSLNTDILFGVLKRLMLSPTSKLKLVVTSATLEEHKFADFFGGCPVLKVPGRLHPVKIMHALERPISYLESAVETVMDIHANEGPGDILVFLTGQEEIEKAVKKLTDRVMTLEQGTCQDMLILPLYGSLPPEAQVRIFRPAPPGCRKVVVATNVAETSVTVDGIVYVVDPGFVKQRQYNPQTGMDSLGVVPISRVQAVQRAGRAGRTRPGQCYRLYPQSVFDHELPPVTLPEIQRSSLTGAVLHLKSLSLPGLDVLHFEFLDPPPREALGDALRQLYLLDAIDADGDVTPLGRKMADLPLEPHLARVLLAAADLGSLDEALTVTAMLSCEGVFTQRSDGDRGGSLPDGDGLGDHVMLLQLYRRWEKAGRDPDWCRQKGLQARSLKFAADVRRQLAAAVSKEADVRNGSGREPDRNQKSEKRRDGSTEERTVPLRKALCIGFANKLARRMTKHNGYRTMGEKSQLVQVHPSNARLQVDDDGLLPEWVLYHELVATSRPFIRHCCKVEGAWVDPLVRRTEGLDLQRLSGQPATLGEEAGPGESAKGAKVDRSVSGSGSQKRPPLEDKSIEDAKARYLARKKGRTK</sequence>
<comment type="catalytic activity">
    <reaction evidence="7">
        <text>ATP + H2O = ADP + phosphate + H(+)</text>
        <dbReference type="Rhea" id="RHEA:13065"/>
        <dbReference type="ChEBI" id="CHEBI:15377"/>
        <dbReference type="ChEBI" id="CHEBI:15378"/>
        <dbReference type="ChEBI" id="CHEBI:30616"/>
        <dbReference type="ChEBI" id="CHEBI:43474"/>
        <dbReference type="ChEBI" id="CHEBI:456216"/>
        <dbReference type="EC" id="3.6.4.13"/>
    </reaction>
</comment>
<dbReference type="GO" id="GO:0016787">
    <property type="term" value="F:hydrolase activity"/>
    <property type="evidence" value="ECO:0007669"/>
    <property type="project" value="UniProtKB-KW"/>
</dbReference>
<keyword evidence="5 11" id="KW-0347">Helicase</keyword>
<evidence type="ECO:0000256" key="4">
    <source>
        <dbReference type="ARBA" id="ARBA00022801"/>
    </source>
</evidence>
<keyword evidence="6" id="KW-0067">ATP-binding</keyword>
<evidence type="ECO:0000256" key="1">
    <source>
        <dbReference type="ARBA" id="ARBA00012552"/>
    </source>
</evidence>
<dbReference type="SMART" id="SM00487">
    <property type="entry name" value="DEXDc"/>
    <property type="match status" value="1"/>
</dbReference>
<dbReference type="Gene3D" id="1.20.120.1080">
    <property type="match status" value="1"/>
</dbReference>
<dbReference type="InterPro" id="IPR002464">
    <property type="entry name" value="DNA/RNA_helicase_DEAH_CS"/>
</dbReference>
<evidence type="ECO:0000256" key="6">
    <source>
        <dbReference type="ARBA" id="ARBA00022840"/>
    </source>
</evidence>
<evidence type="ECO:0000256" key="2">
    <source>
        <dbReference type="ARBA" id="ARBA00022664"/>
    </source>
</evidence>
<feature type="compositionally biased region" description="Basic and acidic residues" evidence="8">
    <location>
        <begin position="693"/>
        <end position="705"/>
    </location>
</feature>
<dbReference type="Pfam" id="PF00271">
    <property type="entry name" value="Helicase_C"/>
    <property type="match status" value="1"/>
</dbReference>
<feature type="domain" description="Helicase C-terminal" evidence="10">
    <location>
        <begin position="205"/>
        <end position="382"/>
    </location>
</feature>
<dbReference type="InterPro" id="IPR011545">
    <property type="entry name" value="DEAD/DEAH_box_helicase_dom"/>
</dbReference>
<feature type="compositionally biased region" description="Basic residues" evidence="8">
    <location>
        <begin position="707"/>
        <end position="716"/>
    </location>
</feature>
<evidence type="ECO:0000256" key="3">
    <source>
        <dbReference type="ARBA" id="ARBA00022741"/>
    </source>
</evidence>
<dbReference type="SUPFAM" id="SSF52540">
    <property type="entry name" value="P-loop containing nucleoside triphosphate hydrolases"/>
    <property type="match status" value="1"/>
</dbReference>
<dbReference type="GO" id="GO:0003723">
    <property type="term" value="F:RNA binding"/>
    <property type="evidence" value="ECO:0000318"/>
    <property type="project" value="GO_Central"/>
</dbReference>
<dbReference type="InterPro" id="IPR011709">
    <property type="entry name" value="DEAD-box_helicase_OB_fold"/>
</dbReference>
<dbReference type="InterPro" id="IPR001650">
    <property type="entry name" value="Helicase_C-like"/>
</dbReference>
<gene>
    <name evidence="11" type="ORF">KFL_000770280</name>
</gene>
<dbReference type="Gene3D" id="3.40.50.300">
    <property type="entry name" value="P-loop containing nucleotide triphosphate hydrolases"/>
    <property type="match status" value="2"/>
</dbReference>
<dbReference type="OMA" id="QIMQKMA"/>
<proteinExistence type="predicted"/>
<dbReference type="PROSITE" id="PS51194">
    <property type="entry name" value="HELICASE_CTER"/>
    <property type="match status" value="1"/>
</dbReference>
<dbReference type="PANTHER" id="PTHR18934:SF234">
    <property type="entry name" value="PRE-MRNA-SPLICING FACTOR ATP-DEPENDENT RNA HELICASE DEAH4-RELATED"/>
    <property type="match status" value="1"/>
</dbReference>
<dbReference type="Proteomes" id="UP000054558">
    <property type="component" value="Unassembled WGS sequence"/>
</dbReference>
<dbReference type="FunFam" id="3.40.50.300:FF:000615">
    <property type="entry name" value="pre-mRNA-splicing factor ATP-dependent RNA helicase DEAH7"/>
    <property type="match status" value="1"/>
</dbReference>
<evidence type="ECO:0000259" key="9">
    <source>
        <dbReference type="PROSITE" id="PS51192"/>
    </source>
</evidence>
<dbReference type="GO" id="GO:0005524">
    <property type="term" value="F:ATP binding"/>
    <property type="evidence" value="ECO:0007669"/>
    <property type="project" value="UniProtKB-KW"/>
</dbReference>
<dbReference type="CDD" id="cd18791">
    <property type="entry name" value="SF2_C_RHA"/>
    <property type="match status" value="1"/>
</dbReference>
<keyword evidence="4" id="KW-0378">Hydrolase</keyword>
<keyword evidence="3" id="KW-0547">Nucleotide-binding</keyword>
<dbReference type="EC" id="3.6.4.13" evidence="1"/>
<dbReference type="AlphaFoldDB" id="A0A1Y1HRS4"/>
<dbReference type="Pfam" id="PF21010">
    <property type="entry name" value="HA2_C"/>
    <property type="match status" value="1"/>
</dbReference>
<dbReference type="PROSITE" id="PS00690">
    <property type="entry name" value="DEAH_ATP_HELICASE"/>
    <property type="match status" value="1"/>
</dbReference>
<dbReference type="SMART" id="SM00847">
    <property type="entry name" value="HA2"/>
    <property type="match status" value="1"/>
</dbReference>
<evidence type="ECO:0000256" key="7">
    <source>
        <dbReference type="ARBA" id="ARBA00047984"/>
    </source>
</evidence>
<dbReference type="Pfam" id="PF00270">
    <property type="entry name" value="DEAD"/>
    <property type="match status" value="1"/>
</dbReference>
<dbReference type="InterPro" id="IPR007502">
    <property type="entry name" value="Helicase-assoc_dom"/>
</dbReference>
<name>A0A1Y1HRS4_KLENI</name>
<dbReference type="OrthoDB" id="10253254at2759"/>
<dbReference type="InterPro" id="IPR048333">
    <property type="entry name" value="HA2_WH"/>
</dbReference>
<dbReference type="STRING" id="105231.A0A1Y1HRS4"/>
<dbReference type="GO" id="GO:0006397">
    <property type="term" value="P:mRNA processing"/>
    <property type="evidence" value="ECO:0007669"/>
    <property type="project" value="UniProtKB-KW"/>
</dbReference>
<feature type="compositionally biased region" description="Basic and acidic residues" evidence="8">
    <location>
        <begin position="533"/>
        <end position="562"/>
    </location>
</feature>
<dbReference type="Pfam" id="PF07717">
    <property type="entry name" value="OB_NTP_bind"/>
    <property type="match status" value="1"/>
</dbReference>
<dbReference type="PROSITE" id="PS51192">
    <property type="entry name" value="HELICASE_ATP_BIND_1"/>
    <property type="match status" value="1"/>
</dbReference>
<dbReference type="GO" id="GO:0003724">
    <property type="term" value="F:RNA helicase activity"/>
    <property type="evidence" value="ECO:0007669"/>
    <property type="project" value="UniProtKB-EC"/>
</dbReference>
<feature type="domain" description="Helicase ATP-binding" evidence="9">
    <location>
        <begin position="19"/>
        <end position="183"/>
    </location>
</feature>
<dbReference type="GO" id="GO:0004386">
    <property type="term" value="F:helicase activity"/>
    <property type="evidence" value="ECO:0000318"/>
    <property type="project" value="GO_Central"/>
</dbReference>